<dbReference type="EMBL" id="JABFTP020000185">
    <property type="protein sequence ID" value="KAL3286480.1"/>
    <property type="molecule type" value="Genomic_DNA"/>
</dbReference>
<sequence>MSSRAKIMIELTLSRKETLEPSCFNEKNDVIVDGIDSSMPSTSGRREPMNSSIQDEELLEESDVDISEPYEDSSEDYVPTKSEFE</sequence>
<name>A0ABD2P6L1_9CUCU</name>
<organism evidence="2 3">
    <name type="scientific">Cryptolaemus montrouzieri</name>
    <dbReference type="NCBI Taxonomy" id="559131"/>
    <lineage>
        <taxon>Eukaryota</taxon>
        <taxon>Metazoa</taxon>
        <taxon>Ecdysozoa</taxon>
        <taxon>Arthropoda</taxon>
        <taxon>Hexapoda</taxon>
        <taxon>Insecta</taxon>
        <taxon>Pterygota</taxon>
        <taxon>Neoptera</taxon>
        <taxon>Endopterygota</taxon>
        <taxon>Coleoptera</taxon>
        <taxon>Polyphaga</taxon>
        <taxon>Cucujiformia</taxon>
        <taxon>Coccinelloidea</taxon>
        <taxon>Coccinellidae</taxon>
        <taxon>Scymninae</taxon>
        <taxon>Scymnini</taxon>
        <taxon>Cryptolaemus</taxon>
    </lineage>
</organism>
<comment type="caution">
    <text evidence="2">The sequence shown here is derived from an EMBL/GenBank/DDBJ whole genome shotgun (WGS) entry which is preliminary data.</text>
</comment>
<dbReference type="AlphaFoldDB" id="A0ABD2P6L1"/>
<dbReference type="Proteomes" id="UP001516400">
    <property type="component" value="Unassembled WGS sequence"/>
</dbReference>
<gene>
    <name evidence="2" type="ORF">HHI36_000986</name>
</gene>
<proteinExistence type="predicted"/>
<evidence type="ECO:0000313" key="2">
    <source>
        <dbReference type="EMBL" id="KAL3286480.1"/>
    </source>
</evidence>
<feature type="compositionally biased region" description="Acidic residues" evidence="1">
    <location>
        <begin position="54"/>
        <end position="75"/>
    </location>
</feature>
<accession>A0ABD2P6L1</accession>
<keyword evidence="3" id="KW-1185">Reference proteome</keyword>
<protein>
    <submittedName>
        <fullName evidence="2">Uncharacterized protein</fullName>
    </submittedName>
</protein>
<feature type="region of interest" description="Disordered" evidence="1">
    <location>
        <begin position="34"/>
        <end position="85"/>
    </location>
</feature>
<evidence type="ECO:0000256" key="1">
    <source>
        <dbReference type="SAM" id="MobiDB-lite"/>
    </source>
</evidence>
<feature type="compositionally biased region" description="Polar residues" evidence="1">
    <location>
        <begin position="38"/>
        <end position="53"/>
    </location>
</feature>
<reference evidence="2 3" key="1">
    <citation type="journal article" date="2021" name="BMC Biol.">
        <title>Horizontally acquired antibacterial genes associated with adaptive radiation of ladybird beetles.</title>
        <authorList>
            <person name="Li H.S."/>
            <person name="Tang X.F."/>
            <person name="Huang Y.H."/>
            <person name="Xu Z.Y."/>
            <person name="Chen M.L."/>
            <person name="Du X.Y."/>
            <person name="Qiu B.Y."/>
            <person name="Chen P.T."/>
            <person name="Zhang W."/>
            <person name="Slipinski A."/>
            <person name="Escalona H.E."/>
            <person name="Waterhouse R.M."/>
            <person name="Zwick A."/>
            <person name="Pang H."/>
        </authorList>
    </citation>
    <scope>NUCLEOTIDE SEQUENCE [LARGE SCALE GENOMIC DNA]</scope>
    <source>
        <strain evidence="2">SYSU2018</strain>
    </source>
</reference>
<evidence type="ECO:0000313" key="3">
    <source>
        <dbReference type="Proteomes" id="UP001516400"/>
    </source>
</evidence>